<organism evidence="1 2">
    <name type="scientific">Penicillium camemberti (strain FM 013)</name>
    <dbReference type="NCBI Taxonomy" id="1429867"/>
    <lineage>
        <taxon>Eukaryota</taxon>
        <taxon>Fungi</taxon>
        <taxon>Dikarya</taxon>
        <taxon>Ascomycota</taxon>
        <taxon>Pezizomycotina</taxon>
        <taxon>Eurotiomycetes</taxon>
        <taxon>Eurotiomycetidae</taxon>
        <taxon>Eurotiales</taxon>
        <taxon>Aspergillaceae</taxon>
        <taxon>Penicillium</taxon>
    </lineage>
</organism>
<protein>
    <submittedName>
        <fullName evidence="1">Str. FM013</fullName>
    </submittedName>
</protein>
<dbReference type="AlphaFoldDB" id="A0A0G4PTY2"/>
<keyword evidence="2" id="KW-1185">Reference proteome</keyword>
<dbReference type="Proteomes" id="UP000053732">
    <property type="component" value="Unassembled WGS sequence"/>
</dbReference>
<sequence length="86" mass="9656">MSTPTRIIRVENNPQKIRESGLLQQYGYEIVTKEGETYLSPNQTDGGRDNQTELLTQMVDLGYNLSISGISGERVDCRYVGNRTVS</sequence>
<gene>
    <name evidence="1" type="ORF">PCAMFM013_S038g000014</name>
</gene>
<proteinExistence type="predicted"/>
<reference evidence="1 2" key="1">
    <citation type="journal article" date="2014" name="Nat. Commun.">
        <title>Multiple recent horizontal transfers of a large genomic region in cheese making fungi.</title>
        <authorList>
            <person name="Cheeseman K."/>
            <person name="Ropars J."/>
            <person name="Renault P."/>
            <person name="Dupont J."/>
            <person name="Gouzy J."/>
            <person name="Branca A."/>
            <person name="Abraham A.L."/>
            <person name="Ceppi M."/>
            <person name="Conseiller E."/>
            <person name="Debuchy R."/>
            <person name="Malagnac F."/>
            <person name="Goarin A."/>
            <person name="Silar P."/>
            <person name="Lacoste S."/>
            <person name="Sallet E."/>
            <person name="Bensimon A."/>
            <person name="Giraud T."/>
            <person name="Brygoo Y."/>
        </authorList>
    </citation>
    <scope>NUCLEOTIDE SEQUENCE [LARGE SCALE GENOMIC DNA]</scope>
    <source>
        <strain evidence="2">FM 013</strain>
    </source>
</reference>
<accession>A0A0G4PTY2</accession>
<dbReference type="EMBL" id="HG793171">
    <property type="protein sequence ID" value="CRL29611.1"/>
    <property type="molecule type" value="Genomic_DNA"/>
</dbReference>
<evidence type="ECO:0000313" key="1">
    <source>
        <dbReference type="EMBL" id="CRL29611.1"/>
    </source>
</evidence>
<evidence type="ECO:0000313" key="2">
    <source>
        <dbReference type="Proteomes" id="UP000053732"/>
    </source>
</evidence>
<name>A0A0G4PTY2_PENC3</name>